<protein>
    <submittedName>
        <fullName evidence="2">Head protein</fullName>
    </submittedName>
</protein>
<evidence type="ECO:0000313" key="2">
    <source>
        <dbReference type="EMBL" id="KLV07977.1"/>
    </source>
</evidence>
<dbReference type="Pfam" id="PF05926">
    <property type="entry name" value="Phage_GPL"/>
    <property type="match status" value="1"/>
</dbReference>
<dbReference type="STRING" id="320778.ABT57_14105"/>
<dbReference type="OrthoDB" id="6312934at2"/>
<gene>
    <name evidence="2" type="ORF">ABT57_14105</name>
</gene>
<keyword evidence="3" id="KW-1185">Reference proteome</keyword>
<evidence type="ECO:0000313" key="3">
    <source>
        <dbReference type="Proteomes" id="UP000035909"/>
    </source>
</evidence>
<sequence>MSFGGRIDTDTDTQLPGDGWPDLSTAEFRKMRRVPSVFDESSIVVAIEAASLLVQGQLDALFINSQPPELPRQKAAVYRRAVYGMAHADLLPEFATQDRREVAENAAEDTPEQADRFRAQATRDICLLLGRSVNRAEII</sequence>
<dbReference type="PATRIC" id="fig|320778.3.peg.3068"/>
<comment type="caution">
    <text evidence="2">The sequence shown here is derived from an EMBL/GenBank/DDBJ whole genome shotgun (WGS) entry which is preliminary data.</text>
</comment>
<proteinExistence type="predicted"/>
<dbReference type="EMBL" id="LDOU01000015">
    <property type="protein sequence ID" value="KLV07977.1"/>
    <property type="molecule type" value="Genomic_DNA"/>
</dbReference>
<accession>A0A0J1K0I9</accession>
<feature type="region of interest" description="Disordered" evidence="1">
    <location>
        <begin position="1"/>
        <end position="20"/>
    </location>
</feature>
<dbReference type="InterPro" id="IPR009225">
    <property type="entry name" value="Phage_head_completion_GpL"/>
</dbReference>
<dbReference type="RefSeq" id="WP_047885870.1">
    <property type="nucleotide sequence ID" value="NZ_CP071326.1"/>
</dbReference>
<reference evidence="2 3" key="1">
    <citation type="submission" date="2015-05" db="EMBL/GenBank/DDBJ databases">
        <title>Photobacterium galathea sp. nov.</title>
        <authorList>
            <person name="Machado H."/>
            <person name="Gram L."/>
        </authorList>
    </citation>
    <scope>NUCLEOTIDE SEQUENCE [LARGE SCALE GENOMIC DNA]</scope>
    <source>
        <strain evidence="2 3">DSM 22954</strain>
    </source>
</reference>
<evidence type="ECO:0000256" key="1">
    <source>
        <dbReference type="SAM" id="MobiDB-lite"/>
    </source>
</evidence>
<dbReference type="Proteomes" id="UP000035909">
    <property type="component" value="Unassembled WGS sequence"/>
</dbReference>
<name>A0A0J1K0I9_9GAMM</name>
<dbReference type="AlphaFoldDB" id="A0A0J1K0I9"/>
<organism evidence="2 3">
    <name type="scientific">Photobacterium ganghwense</name>
    <dbReference type="NCBI Taxonomy" id="320778"/>
    <lineage>
        <taxon>Bacteria</taxon>
        <taxon>Pseudomonadati</taxon>
        <taxon>Pseudomonadota</taxon>
        <taxon>Gammaproteobacteria</taxon>
        <taxon>Vibrionales</taxon>
        <taxon>Vibrionaceae</taxon>
        <taxon>Photobacterium</taxon>
    </lineage>
</organism>